<dbReference type="InterPro" id="IPR003172">
    <property type="entry name" value="ML_dom"/>
</dbReference>
<reference evidence="8" key="1">
    <citation type="submission" date="2014-11" db="EMBL/GenBank/DDBJ databases">
        <authorList>
            <person name="Geib S."/>
        </authorList>
    </citation>
    <scope>NUCLEOTIDE SEQUENCE</scope>
</reference>
<feature type="signal peptide" evidence="6">
    <location>
        <begin position="1"/>
        <end position="18"/>
    </location>
</feature>
<evidence type="ECO:0000256" key="3">
    <source>
        <dbReference type="ARBA" id="ARBA00022525"/>
    </source>
</evidence>
<proteinExistence type="inferred from homology"/>
<gene>
    <name evidence="8" type="primary">NPC2_1</name>
    <name evidence="8" type="ORF">g.10169</name>
</gene>
<dbReference type="SMART" id="SM00737">
    <property type="entry name" value="ML"/>
    <property type="match status" value="1"/>
</dbReference>
<evidence type="ECO:0000256" key="6">
    <source>
        <dbReference type="SAM" id="SignalP"/>
    </source>
</evidence>
<dbReference type="CDD" id="cd00916">
    <property type="entry name" value="Npc2_like"/>
    <property type="match status" value="1"/>
</dbReference>
<dbReference type="Gene3D" id="2.60.40.770">
    <property type="match status" value="1"/>
</dbReference>
<evidence type="ECO:0000313" key="8">
    <source>
        <dbReference type="EMBL" id="JAD03237.1"/>
    </source>
</evidence>
<feature type="domain" description="MD-2-related lipid-recognition" evidence="7">
    <location>
        <begin position="21"/>
        <end position="148"/>
    </location>
</feature>
<protein>
    <submittedName>
        <fullName evidence="8">Epididymal secretory protein E1</fullName>
    </submittedName>
</protein>
<dbReference type="AlphaFoldDB" id="A0A0A1WWK9"/>
<evidence type="ECO:0000256" key="5">
    <source>
        <dbReference type="ARBA" id="ARBA00023157"/>
    </source>
</evidence>
<dbReference type="GO" id="GO:0005576">
    <property type="term" value="C:extracellular region"/>
    <property type="evidence" value="ECO:0007669"/>
    <property type="project" value="UniProtKB-SubCell"/>
</dbReference>
<accession>A0A0A1WWK9</accession>
<dbReference type="GO" id="GO:0032367">
    <property type="term" value="P:intracellular cholesterol transport"/>
    <property type="evidence" value="ECO:0007669"/>
    <property type="project" value="InterPro"/>
</dbReference>
<dbReference type="InterPro" id="IPR039670">
    <property type="entry name" value="NPC2-like"/>
</dbReference>
<organism evidence="8">
    <name type="scientific">Zeugodacus cucurbitae</name>
    <name type="common">Melon fruit fly</name>
    <name type="synonym">Bactrocera cucurbitae</name>
    <dbReference type="NCBI Taxonomy" id="28588"/>
    <lineage>
        <taxon>Eukaryota</taxon>
        <taxon>Metazoa</taxon>
        <taxon>Ecdysozoa</taxon>
        <taxon>Arthropoda</taxon>
        <taxon>Hexapoda</taxon>
        <taxon>Insecta</taxon>
        <taxon>Pterygota</taxon>
        <taxon>Neoptera</taxon>
        <taxon>Endopterygota</taxon>
        <taxon>Diptera</taxon>
        <taxon>Brachycera</taxon>
        <taxon>Muscomorpha</taxon>
        <taxon>Tephritoidea</taxon>
        <taxon>Tephritidae</taxon>
        <taxon>Zeugodacus</taxon>
        <taxon>Zeugodacus</taxon>
    </lineage>
</organism>
<evidence type="ECO:0000256" key="2">
    <source>
        <dbReference type="ARBA" id="ARBA00006370"/>
    </source>
</evidence>
<dbReference type="Pfam" id="PF02221">
    <property type="entry name" value="E1_DerP2_DerF2"/>
    <property type="match status" value="1"/>
</dbReference>
<reference evidence="8" key="2">
    <citation type="journal article" date="2015" name="Gigascience">
        <title>Reconstructing a comprehensive transcriptome assembly of a white-pupal translocated strain of the pest fruit fly Bactrocera cucurbitae.</title>
        <authorList>
            <person name="Sim S.B."/>
            <person name="Calla B."/>
            <person name="Hall B."/>
            <person name="DeRego T."/>
            <person name="Geib S.M."/>
        </authorList>
    </citation>
    <scope>NUCLEOTIDE SEQUENCE</scope>
</reference>
<dbReference type="InterPro" id="IPR033916">
    <property type="entry name" value="ML_Npc2-like"/>
</dbReference>
<feature type="chain" id="PRO_5001982959" evidence="6">
    <location>
        <begin position="19"/>
        <end position="155"/>
    </location>
</feature>
<comment type="similarity">
    <text evidence="2">Belongs to the NPC2 family.</text>
</comment>
<keyword evidence="4 6" id="KW-0732">Signal</keyword>
<evidence type="ECO:0000259" key="7">
    <source>
        <dbReference type="SMART" id="SM00737"/>
    </source>
</evidence>
<dbReference type="PANTHER" id="PTHR11306">
    <property type="entry name" value="NIEMANN PICK TYPE C2 PROTEIN NPC2-RELATED"/>
    <property type="match status" value="1"/>
</dbReference>
<keyword evidence="5" id="KW-1015">Disulfide bond</keyword>
<dbReference type="PANTHER" id="PTHR11306:SF36">
    <property type="entry name" value="NIEMANN-PICK TYPE C-2C-RELATED"/>
    <property type="match status" value="1"/>
</dbReference>
<evidence type="ECO:0000256" key="4">
    <source>
        <dbReference type="ARBA" id="ARBA00022729"/>
    </source>
</evidence>
<comment type="subcellular location">
    <subcellularLocation>
        <location evidence="1">Secreted</location>
    </subcellularLocation>
</comment>
<dbReference type="EMBL" id="GBXI01011055">
    <property type="protein sequence ID" value="JAD03237.1"/>
    <property type="molecule type" value="Transcribed_RNA"/>
</dbReference>
<sequence length="155" mass="17143">MYRLTVICLALFLATAAATNVRECKNGQPFPLSVEVVNCAEMPCDVPKGSTVKMNVHFLGNRDNIKTITGVVHATTLGLTVPYPLPDEVSDVCRNLMHGAICPIYETEDVVYNFNFFIDPTYPEVSVKVELDLVDENKESVACFVTDVKVRRAIS</sequence>
<name>A0A0A1WWK9_ZEUCU</name>
<dbReference type="InterPro" id="IPR014756">
    <property type="entry name" value="Ig_E-set"/>
</dbReference>
<dbReference type="GO" id="GO:0032934">
    <property type="term" value="F:sterol binding"/>
    <property type="evidence" value="ECO:0007669"/>
    <property type="project" value="InterPro"/>
</dbReference>
<evidence type="ECO:0000256" key="1">
    <source>
        <dbReference type="ARBA" id="ARBA00004613"/>
    </source>
</evidence>
<dbReference type="FunFam" id="2.60.40.770:FF:000001">
    <property type="entry name" value="NPC intracellular cholesterol transporter 2"/>
    <property type="match status" value="1"/>
</dbReference>
<dbReference type="SUPFAM" id="SSF81296">
    <property type="entry name" value="E set domains"/>
    <property type="match status" value="1"/>
</dbReference>
<keyword evidence="3" id="KW-0964">Secreted</keyword>